<comment type="caution">
    <text evidence="1">The sequence shown here is derived from an EMBL/GenBank/DDBJ whole genome shotgun (WGS) entry which is preliminary data.</text>
</comment>
<sequence length="80" mass="8314">MAGIGVHDFQGCAQPGVGQCGEPAGVTLGRVAMESRIAATSIMWANGTFAVETAPISLSDVERAWSRPADSSKRIVLTQP</sequence>
<gene>
    <name evidence="1" type="ORF">BJY18_001317</name>
</gene>
<dbReference type="AlphaFoldDB" id="A0A840IRH5"/>
<protein>
    <submittedName>
        <fullName evidence="1">Uncharacterized protein</fullName>
    </submittedName>
</protein>
<evidence type="ECO:0000313" key="1">
    <source>
        <dbReference type="EMBL" id="MBB4683832.1"/>
    </source>
</evidence>
<dbReference type="EMBL" id="JACHMG010000001">
    <property type="protein sequence ID" value="MBB4683832.1"/>
    <property type="molecule type" value="Genomic_DNA"/>
</dbReference>
<dbReference type="RefSeq" id="WP_221457593.1">
    <property type="nucleotide sequence ID" value="NZ_JACHMG010000001.1"/>
</dbReference>
<organism evidence="1 2">
    <name type="scientific">Amycolatopsis jiangsuensis</name>
    <dbReference type="NCBI Taxonomy" id="1181879"/>
    <lineage>
        <taxon>Bacteria</taxon>
        <taxon>Bacillati</taxon>
        <taxon>Actinomycetota</taxon>
        <taxon>Actinomycetes</taxon>
        <taxon>Pseudonocardiales</taxon>
        <taxon>Pseudonocardiaceae</taxon>
        <taxon>Amycolatopsis</taxon>
    </lineage>
</organism>
<accession>A0A840IRH5</accession>
<evidence type="ECO:0000313" key="2">
    <source>
        <dbReference type="Proteomes" id="UP000581769"/>
    </source>
</evidence>
<reference evidence="1 2" key="1">
    <citation type="submission" date="2020-08" db="EMBL/GenBank/DDBJ databases">
        <title>Sequencing the genomes of 1000 actinobacteria strains.</title>
        <authorList>
            <person name="Klenk H.-P."/>
        </authorList>
    </citation>
    <scope>NUCLEOTIDE SEQUENCE [LARGE SCALE GENOMIC DNA]</scope>
    <source>
        <strain evidence="1 2">DSM 45859</strain>
    </source>
</reference>
<name>A0A840IRH5_9PSEU</name>
<keyword evidence="2" id="KW-1185">Reference proteome</keyword>
<proteinExistence type="predicted"/>
<dbReference type="Proteomes" id="UP000581769">
    <property type="component" value="Unassembled WGS sequence"/>
</dbReference>